<dbReference type="EMBL" id="JAGMWT010000003">
    <property type="protein sequence ID" value="KAH7131911.1"/>
    <property type="molecule type" value="Genomic_DNA"/>
</dbReference>
<evidence type="ECO:0000313" key="7">
    <source>
        <dbReference type="EMBL" id="KAH7131911.1"/>
    </source>
</evidence>
<dbReference type="SMART" id="SM01238">
    <property type="entry name" value="IGR"/>
    <property type="match status" value="1"/>
</dbReference>
<dbReference type="InterPro" id="IPR019083">
    <property type="entry name" value="SAM_Ribosomal_mS41"/>
</dbReference>
<comment type="similarity">
    <text evidence="2">Belongs to the mitochondrion-specific ribosomal protein mS41 family.</text>
</comment>
<keyword evidence="8" id="KW-1185">Reference proteome</keyword>
<organism evidence="7 8">
    <name type="scientific">Dendryphion nanum</name>
    <dbReference type="NCBI Taxonomy" id="256645"/>
    <lineage>
        <taxon>Eukaryota</taxon>
        <taxon>Fungi</taxon>
        <taxon>Dikarya</taxon>
        <taxon>Ascomycota</taxon>
        <taxon>Pezizomycotina</taxon>
        <taxon>Dothideomycetes</taxon>
        <taxon>Pleosporomycetidae</taxon>
        <taxon>Pleosporales</taxon>
        <taxon>Torulaceae</taxon>
        <taxon>Dendryphion</taxon>
    </lineage>
</organism>
<feature type="domain" description="Small ribosomal subunit protein mS41 SAM" evidence="6">
    <location>
        <begin position="45"/>
        <end position="101"/>
    </location>
</feature>
<dbReference type="AlphaFoldDB" id="A0A9P9ITL1"/>
<gene>
    <name evidence="7" type="ORF">B0J11DRAFT_210284</name>
</gene>
<keyword evidence="3" id="KW-0496">Mitochondrion</keyword>
<name>A0A9P9ITL1_9PLEO</name>
<feature type="region of interest" description="Disordered" evidence="5">
    <location>
        <begin position="218"/>
        <end position="243"/>
    </location>
</feature>
<evidence type="ECO:0000313" key="8">
    <source>
        <dbReference type="Proteomes" id="UP000700596"/>
    </source>
</evidence>
<protein>
    <recommendedName>
        <fullName evidence="4">Small ribosomal subunit protein mS41</fullName>
    </recommendedName>
</protein>
<dbReference type="GO" id="GO:0005739">
    <property type="term" value="C:mitochondrion"/>
    <property type="evidence" value="ECO:0007669"/>
    <property type="project" value="UniProtKB-SubCell"/>
</dbReference>
<dbReference type="Pfam" id="PF09597">
    <property type="entry name" value="SAM_Ribosomal_mS41"/>
    <property type="match status" value="1"/>
</dbReference>
<evidence type="ECO:0000256" key="4">
    <source>
        <dbReference type="ARBA" id="ARBA00035129"/>
    </source>
</evidence>
<evidence type="ECO:0000256" key="3">
    <source>
        <dbReference type="ARBA" id="ARBA00023128"/>
    </source>
</evidence>
<dbReference type="OrthoDB" id="18595at2759"/>
<comment type="subcellular location">
    <subcellularLocation>
        <location evidence="1">Mitochondrion</location>
    </subcellularLocation>
</comment>
<dbReference type="PANTHER" id="PTHR28235">
    <property type="entry name" value="PROTEIN FYV4, MITOCHONDRIAL"/>
    <property type="match status" value="1"/>
</dbReference>
<evidence type="ECO:0000256" key="2">
    <source>
        <dbReference type="ARBA" id="ARBA00010492"/>
    </source>
</evidence>
<sequence>MIIRRPLLSELCTAVTSPSKTCIRQLHHQIPTRPIPKPIPFIPDHATFLSAIGRGLSAHSAKIPSWDALFTLSSSQLKEIGVEPARSRKYLLYWREKFRNGEYGIAGDCQHISEDGAASLLLVDAPVTPNPHTKSMAPRSALASVTHDPGTRKVVVNVPADADKPDVPLEGIKGVNGVVVKGAKTIKGPYVELIKGTGGLKAKIKMQEGIWEIRRGHKVDGGERRKAEVRAKRRAAENKEKQR</sequence>
<dbReference type="Proteomes" id="UP000700596">
    <property type="component" value="Unassembled WGS sequence"/>
</dbReference>
<comment type="caution">
    <text evidence="7">The sequence shown here is derived from an EMBL/GenBank/DDBJ whole genome shotgun (WGS) entry which is preliminary data.</text>
</comment>
<evidence type="ECO:0000256" key="5">
    <source>
        <dbReference type="SAM" id="MobiDB-lite"/>
    </source>
</evidence>
<dbReference type="PANTHER" id="PTHR28235:SF1">
    <property type="entry name" value="SMALL RIBOSOMAL SUBUNIT PROTEIN MS41"/>
    <property type="match status" value="1"/>
</dbReference>
<proteinExistence type="inferred from homology"/>
<accession>A0A9P9ITL1</accession>
<evidence type="ECO:0000256" key="1">
    <source>
        <dbReference type="ARBA" id="ARBA00004173"/>
    </source>
</evidence>
<reference evidence="7" key="1">
    <citation type="journal article" date="2021" name="Nat. Commun.">
        <title>Genetic determinants of endophytism in the Arabidopsis root mycobiome.</title>
        <authorList>
            <person name="Mesny F."/>
            <person name="Miyauchi S."/>
            <person name="Thiergart T."/>
            <person name="Pickel B."/>
            <person name="Atanasova L."/>
            <person name="Karlsson M."/>
            <person name="Huettel B."/>
            <person name="Barry K.W."/>
            <person name="Haridas S."/>
            <person name="Chen C."/>
            <person name="Bauer D."/>
            <person name="Andreopoulos W."/>
            <person name="Pangilinan J."/>
            <person name="LaButti K."/>
            <person name="Riley R."/>
            <person name="Lipzen A."/>
            <person name="Clum A."/>
            <person name="Drula E."/>
            <person name="Henrissat B."/>
            <person name="Kohler A."/>
            <person name="Grigoriev I.V."/>
            <person name="Martin F.M."/>
            <person name="Hacquard S."/>
        </authorList>
    </citation>
    <scope>NUCLEOTIDE SEQUENCE</scope>
    <source>
        <strain evidence="7">MPI-CAGE-CH-0243</strain>
    </source>
</reference>
<dbReference type="InterPro" id="IPR039603">
    <property type="entry name" value="Ribosomal_mS41"/>
</dbReference>
<evidence type="ECO:0000259" key="6">
    <source>
        <dbReference type="SMART" id="SM01238"/>
    </source>
</evidence>